<keyword evidence="3" id="KW-0645">Protease</keyword>
<proteinExistence type="predicted"/>
<reference evidence="4" key="1">
    <citation type="journal article" date="2019" name="J. Bacteriol.">
        <title>A Mutagenic Screen Identifies a TonB-Dependent Receptor Required for the Lanthanide Metal Switch in the Type I Methanotroph 'Methylotuvimicrobium buryatense' 5GB1C.</title>
        <authorList>
            <person name="Groom J.D."/>
            <person name="Ford S.M."/>
            <person name="Pesesky M.W."/>
            <person name="Lidstrom M.E."/>
        </authorList>
    </citation>
    <scope>NUCLEOTIDE SEQUENCE [LARGE SCALE GENOMIC DNA]</scope>
    <source>
        <strain evidence="4">5GB1C</strain>
    </source>
</reference>
<evidence type="ECO:0000259" key="2">
    <source>
        <dbReference type="Pfam" id="PF05618"/>
    </source>
</evidence>
<dbReference type="KEGG" id="mbur:EQU24_06445"/>
<dbReference type="OrthoDB" id="9782977at2"/>
<dbReference type="GO" id="GO:0006508">
    <property type="term" value="P:proteolysis"/>
    <property type="evidence" value="ECO:0007669"/>
    <property type="project" value="UniProtKB-KW"/>
</dbReference>
<dbReference type="STRING" id="675511.GCA_000341735_01727"/>
<dbReference type="InterPro" id="IPR008503">
    <property type="entry name" value="Asp_endopeptidase"/>
</dbReference>
<feature type="compositionally biased region" description="Polar residues" evidence="1">
    <location>
        <begin position="154"/>
        <end position="171"/>
    </location>
</feature>
<feature type="region of interest" description="Disordered" evidence="1">
    <location>
        <begin position="152"/>
        <end position="171"/>
    </location>
</feature>
<sequence length="171" mass="19672">MTSEFVELPKLGWREWLALPGLNIPRIKAKIDTGARTSALHAFYIDPYKKGKDHWIMFNIHPDQLRIDTVIECHAQVKDLRMVTDSGGHKSRRYVIETELLLGTSLIKAELTLTNRDNMKFRMLLGRTAMRGQFFIDPGASYLQGNPDRKTFETAKNSTSEQSNLNNYEKE</sequence>
<dbReference type="EMBL" id="CP035467">
    <property type="protein sequence ID" value="QCW81929.1"/>
    <property type="molecule type" value="Genomic_DNA"/>
</dbReference>
<dbReference type="GO" id="GO:0008233">
    <property type="term" value="F:peptidase activity"/>
    <property type="evidence" value="ECO:0007669"/>
    <property type="project" value="UniProtKB-KW"/>
</dbReference>
<dbReference type="PANTHER" id="PTHR38037">
    <property type="entry name" value="ZN_PROTEASE DOMAIN-CONTAINING PROTEIN"/>
    <property type="match status" value="1"/>
</dbReference>
<gene>
    <name evidence="3" type="ORF">EQU24_06445</name>
</gene>
<dbReference type="Proteomes" id="UP000305881">
    <property type="component" value="Chromosome"/>
</dbReference>
<dbReference type="PANTHER" id="PTHR38037:SF1">
    <property type="entry name" value="ATP-DEPENDENT ZINC PROTEASE DOMAIN-CONTAINING PROTEIN-RELATED"/>
    <property type="match status" value="1"/>
</dbReference>
<name>A0A4P9UL00_METBY</name>
<protein>
    <submittedName>
        <fullName evidence="3">ATP-dependent zinc protease</fullName>
    </submittedName>
</protein>
<organism evidence="3 4">
    <name type="scientific">Methylotuvimicrobium buryatense</name>
    <name type="common">Methylomicrobium buryatense</name>
    <dbReference type="NCBI Taxonomy" id="95641"/>
    <lineage>
        <taxon>Bacteria</taxon>
        <taxon>Pseudomonadati</taxon>
        <taxon>Pseudomonadota</taxon>
        <taxon>Gammaproteobacteria</taxon>
        <taxon>Methylococcales</taxon>
        <taxon>Methylococcaceae</taxon>
        <taxon>Methylotuvimicrobium</taxon>
    </lineage>
</organism>
<dbReference type="RefSeq" id="WP_017840277.1">
    <property type="nucleotide sequence ID" value="NZ_CP035467.1"/>
</dbReference>
<keyword evidence="3" id="KW-0378">Hydrolase</keyword>
<keyword evidence="4" id="KW-1185">Reference proteome</keyword>
<dbReference type="InterPro" id="IPR021109">
    <property type="entry name" value="Peptidase_aspartic_dom_sf"/>
</dbReference>
<dbReference type="AlphaFoldDB" id="A0A4P9UL00"/>
<evidence type="ECO:0000313" key="3">
    <source>
        <dbReference type="EMBL" id="QCW81929.1"/>
    </source>
</evidence>
<feature type="domain" description="Retropepsin-like aspartic endopeptidase" evidence="2">
    <location>
        <begin position="11"/>
        <end position="145"/>
    </location>
</feature>
<evidence type="ECO:0000256" key="1">
    <source>
        <dbReference type="SAM" id="MobiDB-lite"/>
    </source>
</evidence>
<dbReference type="Gene3D" id="2.40.70.10">
    <property type="entry name" value="Acid Proteases"/>
    <property type="match status" value="1"/>
</dbReference>
<evidence type="ECO:0000313" key="4">
    <source>
        <dbReference type="Proteomes" id="UP000305881"/>
    </source>
</evidence>
<dbReference type="SUPFAM" id="SSF50630">
    <property type="entry name" value="Acid proteases"/>
    <property type="match status" value="1"/>
</dbReference>
<accession>A0A4P9UL00</accession>
<dbReference type="Pfam" id="PF05618">
    <property type="entry name" value="Zn_protease"/>
    <property type="match status" value="1"/>
</dbReference>